<evidence type="ECO:0000256" key="3">
    <source>
        <dbReference type="ARBA" id="ARBA00022553"/>
    </source>
</evidence>
<keyword evidence="7" id="KW-0804">Transcription</keyword>
<dbReference type="CDD" id="cd00383">
    <property type="entry name" value="trans_reg_C"/>
    <property type="match status" value="1"/>
</dbReference>
<evidence type="ECO:0000256" key="1">
    <source>
        <dbReference type="ARBA" id="ARBA00004496"/>
    </source>
</evidence>
<evidence type="ECO:0000256" key="7">
    <source>
        <dbReference type="ARBA" id="ARBA00023163"/>
    </source>
</evidence>
<accession>A0A370K566</accession>
<dbReference type="GO" id="GO:0042802">
    <property type="term" value="F:identical protein binding"/>
    <property type="evidence" value="ECO:0007669"/>
    <property type="project" value="UniProtKB-ARBA"/>
</dbReference>
<sequence>MTRQRILLVEDEGDIRHFIRVALEREGMTVFEAANAWEARIAAASRQPQLVIMDLGLPDGDGKDVIRDLRGWSSAPVLVLSAREHEQEKVAALEAGADDYLAKPFGVPELLARVRAHLRRANLIGMGGATLSIVRFGDVQVDLATYEVSRNGAPVHLTPIEFRLLAALIRGYGKVITYRQLLLDVWGPGYSDRPHYARVYMNNLRQKLEEDPARPRHLVTELQVGYRLAGICRGEATLSAAPPVPSERGLETRYQA</sequence>
<dbReference type="SUPFAM" id="SSF52172">
    <property type="entry name" value="CheY-like"/>
    <property type="match status" value="1"/>
</dbReference>
<dbReference type="SMART" id="SM00448">
    <property type="entry name" value="REC"/>
    <property type="match status" value="1"/>
</dbReference>
<dbReference type="SMART" id="SM00862">
    <property type="entry name" value="Trans_reg_C"/>
    <property type="match status" value="1"/>
</dbReference>
<evidence type="ECO:0000259" key="11">
    <source>
        <dbReference type="PROSITE" id="PS51755"/>
    </source>
</evidence>
<keyword evidence="6 9" id="KW-0238">DNA-binding</keyword>
<dbReference type="InterPro" id="IPR001867">
    <property type="entry name" value="OmpR/PhoB-type_DNA-bd"/>
</dbReference>
<proteinExistence type="predicted"/>
<dbReference type="GO" id="GO:0045893">
    <property type="term" value="P:positive regulation of DNA-templated transcription"/>
    <property type="evidence" value="ECO:0007669"/>
    <property type="project" value="UniProtKB-ARBA"/>
</dbReference>
<comment type="subcellular location">
    <subcellularLocation>
        <location evidence="1">Cytoplasm</location>
    </subcellularLocation>
</comment>
<dbReference type="InterPro" id="IPR016032">
    <property type="entry name" value="Sig_transdc_resp-reg_C-effctor"/>
</dbReference>
<dbReference type="PROSITE" id="PS51755">
    <property type="entry name" value="OMPR_PHOB"/>
    <property type="match status" value="1"/>
</dbReference>
<feature type="DNA-binding region" description="OmpR/PhoB-type" evidence="9">
    <location>
        <begin position="131"/>
        <end position="230"/>
    </location>
</feature>
<dbReference type="GO" id="GO:0032993">
    <property type="term" value="C:protein-DNA complex"/>
    <property type="evidence" value="ECO:0007669"/>
    <property type="project" value="TreeGrafter"/>
</dbReference>
<keyword evidence="3 8" id="KW-0597">Phosphoprotein</keyword>
<keyword evidence="4" id="KW-0902">Two-component regulatory system</keyword>
<dbReference type="InterPro" id="IPR001789">
    <property type="entry name" value="Sig_transdc_resp-reg_receiver"/>
</dbReference>
<dbReference type="Proteomes" id="UP000254711">
    <property type="component" value="Unassembled WGS sequence"/>
</dbReference>
<reference evidence="12 13" key="1">
    <citation type="submission" date="2018-07" db="EMBL/GenBank/DDBJ databases">
        <title>Dyella solisilvae sp. nov., isolated from the pine and broad-leaved mixed forest soil.</title>
        <authorList>
            <person name="Gao Z."/>
            <person name="Qiu L."/>
        </authorList>
    </citation>
    <scope>NUCLEOTIDE SEQUENCE [LARGE SCALE GENOMIC DNA]</scope>
    <source>
        <strain evidence="12 13">DHG54</strain>
    </source>
</reference>
<evidence type="ECO:0000256" key="2">
    <source>
        <dbReference type="ARBA" id="ARBA00022490"/>
    </source>
</evidence>
<evidence type="ECO:0000256" key="8">
    <source>
        <dbReference type="PROSITE-ProRule" id="PRU00169"/>
    </source>
</evidence>
<dbReference type="Gene3D" id="3.40.50.2300">
    <property type="match status" value="1"/>
</dbReference>
<dbReference type="GO" id="GO:0005829">
    <property type="term" value="C:cytosol"/>
    <property type="evidence" value="ECO:0007669"/>
    <property type="project" value="TreeGrafter"/>
</dbReference>
<dbReference type="AlphaFoldDB" id="A0A370K566"/>
<gene>
    <name evidence="12" type="ORF">DVT68_14875</name>
</gene>
<evidence type="ECO:0000256" key="6">
    <source>
        <dbReference type="ARBA" id="ARBA00023125"/>
    </source>
</evidence>
<comment type="caution">
    <text evidence="12">The sequence shown here is derived from an EMBL/GenBank/DDBJ whole genome shotgun (WGS) entry which is preliminary data.</text>
</comment>
<evidence type="ECO:0000313" key="13">
    <source>
        <dbReference type="Proteomes" id="UP000254711"/>
    </source>
</evidence>
<feature type="modified residue" description="4-aspartylphosphate" evidence="8">
    <location>
        <position position="54"/>
    </location>
</feature>
<dbReference type="Gene3D" id="1.10.10.10">
    <property type="entry name" value="Winged helix-like DNA-binding domain superfamily/Winged helix DNA-binding domain"/>
    <property type="match status" value="1"/>
</dbReference>
<organism evidence="12 13">
    <name type="scientific">Dyella solisilvae</name>
    <dbReference type="NCBI Taxonomy" id="1920168"/>
    <lineage>
        <taxon>Bacteria</taxon>
        <taxon>Pseudomonadati</taxon>
        <taxon>Pseudomonadota</taxon>
        <taxon>Gammaproteobacteria</taxon>
        <taxon>Lysobacterales</taxon>
        <taxon>Rhodanobacteraceae</taxon>
        <taxon>Dyella</taxon>
    </lineage>
</organism>
<evidence type="ECO:0000256" key="9">
    <source>
        <dbReference type="PROSITE-ProRule" id="PRU01091"/>
    </source>
</evidence>
<feature type="domain" description="Response regulatory" evidence="10">
    <location>
        <begin position="5"/>
        <end position="118"/>
    </location>
</feature>
<dbReference type="Gene3D" id="6.10.250.690">
    <property type="match status" value="1"/>
</dbReference>
<dbReference type="Pfam" id="PF00072">
    <property type="entry name" value="Response_reg"/>
    <property type="match status" value="1"/>
</dbReference>
<dbReference type="RefSeq" id="WP_114825895.1">
    <property type="nucleotide sequence ID" value="NZ_QQSY01000004.1"/>
</dbReference>
<feature type="domain" description="OmpR/PhoB-type" evidence="11">
    <location>
        <begin position="131"/>
        <end position="230"/>
    </location>
</feature>
<dbReference type="EMBL" id="QQSY01000004">
    <property type="protein sequence ID" value="RDI97577.1"/>
    <property type="molecule type" value="Genomic_DNA"/>
</dbReference>
<keyword evidence="5" id="KW-0805">Transcription regulation</keyword>
<dbReference type="SUPFAM" id="SSF46894">
    <property type="entry name" value="C-terminal effector domain of the bipartite response regulators"/>
    <property type="match status" value="1"/>
</dbReference>
<dbReference type="Pfam" id="PF00486">
    <property type="entry name" value="Trans_reg_C"/>
    <property type="match status" value="1"/>
</dbReference>
<evidence type="ECO:0000313" key="12">
    <source>
        <dbReference type="EMBL" id="RDI97577.1"/>
    </source>
</evidence>
<dbReference type="GO" id="GO:0000987">
    <property type="term" value="F:cis-regulatory region sequence-specific DNA binding"/>
    <property type="evidence" value="ECO:0007669"/>
    <property type="project" value="UniProtKB-ARBA"/>
</dbReference>
<keyword evidence="2" id="KW-0963">Cytoplasm</keyword>
<evidence type="ECO:0000256" key="5">
    <source>
        <dbReference type="ARBA" id="ARBA00023015"/>
    </source>
</evidence>
<dbReference type="InterPro" id="IPR039420">
    <property type="entry name" value="WalR-like"/>
</dbReference>
<dbReference type="PROSITE" id="PS50110">
    <property type="entry name" value="RESPONSE_REGULATORY"/>
    <property type="match status" value="1"/>
</dbReference>
<dbReference type="InterPro" id="IPR036388">
    <property type="entry name" value="WH-like_DNA-bd_sf"/>
</dbReference>
<dbReference type="PANTHER" id="PTHR48111:SF50">
    <property type="entry name" value="KDP OPERON TRANSCRIPTIONAL REGULATORY PROTEIN KDPE"/>
    <property type="match status" value="1"/>
</dbReference>
<dbReference type="GO" id="GO:0000156">
    <property type="term" value="F:phosphorelay response regulator activity"/>
    <property type="evidence" value="ECO:0007669"/>
    <property type="project" value="TreeGrafter"/>
</dbReference>
<dbReference type="InterPro" id="IPR011006">
    <property type="entry name" value="CheY-like_superfamily"/>
</dbReference>
<dbReference type="OrthoDB" id="9802426at2"/>
<evidence type="ECO:0000259" key="10">
    <source>
        <dbReference type="PROSITE" id="PS50110"/>
    </source>
</evidence>
<dbReference type="FunFam" id="3.40.50.2300:FF:000021">
    <property type="entry name" value="Two-component system response regulator KdpE"/>
    <property type="match status" value="1"/>
</dbReference>
<protein>
    <submittedName>
        <fullName evidence="12">Response regulator</fullName>
    </submittedName>
</protein>
<keyword evidence="13" id="KW-1185">Reference proteome</keyword>
<name>A0A370K566_9GAMM</name>
<evidence type="ECO:0000256" key="4">
    <source>
        <dbReference type="ARBA" id="ARBA00023012"/>
    </source>
</evidence>
<dbReference type="CDD" id="cd17620">
    <property type="entry name" value="REC_OmpR_KdpE-like"/>
    <property type="match status" value="1"/>
</dbReference>
<dbReference type="PANTHER" id="PTHR48111">
    <property type="entry name" value="REGULATOR OF RPOS"/>
    <property type="match status" value="1"/>
</dbReference>